<organism evidence="7 8">
    <name type="scientific">Mollisia scopiformis</name>
    <name type="common">Conifer needle endophyte fungus</name>
    <name type="synonym">Phialocephala scopiformis</name>
    <dbReference type="NCBI Taxonomy" id="149040"/>
    <lineage>
        <taxon>Eukaryota</taxon>
        <taxon>Fungi</taxon>
        <taxon>Dikarya</taxon>
        <taxon>Ascomycota</taxon>
        <taxon>Pezizomycotina</taxon>
        <taxon>Leotiomycetes</taxon>
        <taxon>Helotiales</taxon>
        <taxon>Mollisiaceae</taxon>
        <taxon>Mollisia</taxon>
    </lineage>
</organism>
<evidence type="ECO:0000313" key="8">
    <source>
        <dbReference type="Proteomes" id="UP000070700"/>
    </source>
</evidence>
<evidence type="ECO:0000256" key="4">
    <source>
        <dbReference type="ARBA" id="ARBA00023242"/>
    </source>
</evidence>
<feature type="region of interest" description="Disordered" evidence="5">
    <location>
        <begin position="113"/>
        <end position="149"/>
    </location>
</feature>
<accession>A0A132B2V0</accession>
<dbReference type="KEGG" id="psco:LY89DRAFT_404565"/>
<dbReference type="InParanoid" id="A0A132B2V0"/>
<feature type="domain" description="Xylanolytic transcriptional activator regulatory" evidence="6">
    <location>
        <begin position="363"/>
        <end position="435"/>
    </location>
</feature>
<gene>
    <name evidence="7" type="ORF">LY89DRAFT_404565</name>
</gene>
<feature type="compositionally biased region" description="Basic and acidic residues" evidence="5">
    <location>
        <begin position="120"/>
        <end position="129"/>
    </location>
</feature>
<dbReference type="Proteomes" id="UP000070700">
    <property type="component" value="Unassembled WGS sequence"/>
</dbReference>
<evidence type="ECO:0000256" key="3">
    <source>
        <dbReference type="ARBA" id="ARBA00023163"/>
    </source>
</evidence>
<name>A0A132B2V0_MOLSC</name>
<dbReference type="InterPro" id="IPR051127">
    <property type="entry name" value="Fungal_SecMet_Regulators"/>
</dbReference>
<dbReference type="CDD" id="cd12148">
    <property type="entry name" value="fungal_TF_MHR"/>
    <property type="match status" value="1"/>
</dbReference>
<protein>
    <recommendedName>
        <fullName evidence="6">Xylanolytic transcriptional activator regulatory domain-containing protein</fullName>
    </recommendedName>
</protein>
<keyword evidence="2" id="KW-0238">DNA-binding</keyword>
<dbReference type="GO" id="GO:0006351">
    <property type="term" value="P:DNA-templated transcription"/>
    <property type="evidence" value="ECO:0007669"/>
    <property type="project" value="InterPro"/>
</dbReference>
<dbReference type="Pfam" id="PF04082">
    <property type="entry name" value="Fungal_trans"/>
    <property type="match status" value="1"/>
</dbReference>
<keyword evidence="3" id="KW-0804">Transcription</keyword>
<evidence type="ECO:0000256" key="2">
    <source>
        <dbReference type="ARBA" id="ARBA00023125"/>
    </source>
</evidence>
<dbReference type="STRING" id="149040.A0A132B2V0"/>
<dbReference type="EMBL" id="KQ947444">
    <property type="protein sequence ID" value="KUJ06725.1"/>
    <property type="molecule type" value="Genomic_DNA"/>
</dbReference>
<dbReference type="AlphaFoldDB" id="A0A132B2V0"/>
<dbReference type="GO" id="GO:0008270">
    <property type="term" value="F:zinc ion binding"/>
    <property type="evidence" value="ECO:0007669"/>
    <property type="project" value="InterPro"/>
</dbReference>
<dbReference type="InterPro" id="IPR036864">
    <property type="entry name" value="Zn2-C6_fun-type_DNA-bd_sf"/>
</dbReference>
<keyword evidence="8" id="KW-1185">Reference proteome</keyword>
<proteinExistence type="predicted"/>
<dbReference type="OrthoDB" id="424974at2759"/>
<feature type="region of interest" description="Disordered" evidence="5">
    <location>
        <begin position="43"/>
        <end position="95"/>
    </location>
</feature>
<evidence type="ECO:0000256" key="1">
    <source>
        <dbReference type="ARBA" id="ARBA00023015"/>
    </source>
</evidence>
<dbReference type="GO" id="GO:0000978">
    <property type="term" value="F:RNA polymerase II cis-regulatory region sequence-specific DNA binding"/>
    <property type="evidence" value="ECO:0007669"/>
    <property type="project" value="TreeGrafter"/>
</dbReference>
<feature type="region of interest" description="Disordered" evidence="5">
    <location>
        <begin position="693"/>
        <end position="712"/>
    </location>
</feature>
<evidence type="ECO:0000256" key="5">
    <source>
        <dbReference type="SAM" id="MobiDB-lite"/>
    </source>
</evidence>
<dbReference type="PANTHER" id="PTHR47424:SF3">
    <property type="entry name" value="REGULATORY PROTEIN GAL4"/>
    <property type="match status" value="1"/>
</dbReference>
<dbReference type="Gene3D" id="4.10.240.10">
    <property type="entry name" value="Zn(2)-C6 fungal-type DNA-binding domain"/>
    <property type="match status" value="1"/>
</dbReference>
<dbReference type="PANTHER" id="PTHR47424">
    <property type="entry name" value="REGULATORY PROTEIN GAL4"/>
    <property type="match status" value="1"/>
</dbReference>
<dbReference type="RefSeq" id="XP_018061080.1">
    <property type="nucleotide sequence ID" value="XM_018207286.1"/>
</dbReference>
<dbReference type="GO" id="GO:0000981">
    <property type="term" value="F:DNA-binding transcription factor activity, RNA polymerase II-specific"/>
    <property type="evidence" value="ECO:0007669"/>
    <property type="project" value="InterPro"/>
</dbReference>
<dbReference type="SMART" id="SM00906">
    <property type="entry name" value="Fungal_trans"/>
    <property type="match status" value="1"/>
</dbReference>
<feature type="compositionally biased region" description="Gly residues" evidence="5">
    <location>
        <begin position="75"/>
        <end position="86"/>
    </location>
</feature>
<evidence type="ECO:0000313" key="7">
    <source>
        <dbReference type="EMBL" id="KUJ06725.1"/>
    </source>
</evidence>
<feature type="compositionally biased region" description="Basic and acidic residues" evidence="5">
    <location>
        <begin position="43"/>
        <end position="53"/>
    </location>
</feature>
<dbReference type="GeneID" id="28817012"/>
<dbReference type="GO" id="GO:0000435">
    <property type="term" value="P:positive regulation of transcription from RNA polymerase II promoter by galactose"/>
    <property type="evidence" value="ECO:0007669"/>
    <property type="project" value="TreeGrafter"/>
</dbReference>
<evidence type="ECO:0000259" key="6">
    <source>
        <dbReference type="SMART" id="SM00906"/>
    </source>
</evidence>
<sequence>MPTCTNCQRREDLETPCTYTTQTSSSKSSEREYIHHLQERIRQLESDRGEEKAALSSLARNHVEAPPPPPPSAEGLGGGATPGGPGSSSFHGQLGSVPSTLEYSFVLANLSSAEDQSQLPHDRDPEEQKVPSYSSPDQEEGGDTPVSAMGAASHISDRVTTAQELFYGNSSAVSFQHEVQETLRRPSGGEANLVRAQPSKVPQRKQPCHTLSSLLDQVSSSKLDALTLPPRPFADHLIDLYWNRVHCLYPFVHKPTFLKAYEQLWVRESAVENENDNSNPAVGLGGSNCGPSTFYCALNGIFALACQFSDLPSDERESLADTFFRRAKHFLHIDILDEGDLALVQTLLIMAQYLQSTHYPDRCWNIVGLACRVAQGIGLYLDDSTKNRATLEIEMRRRSWYGCVTLDTVVSMTLGRPPITSGQSDVPLPLAVNDDSLDSVSVATSLSNIQPPLLVFFGETIKLYKILSEILTGVYKLWSRLGGRNQIGQHLRDNAFDTIIKLDYALSDFESNIPNELHWTRRNRTHGTSEMVDRQVNVLHARFIHLKLLLYRPIFNQLCLESKLEGLTRTSGECESHDKATSMLYSHFAPRCAAECVGAAGQLIDIIDRASQTSATGAWWYNVFYLFSSAMVLVLAELCPTILDPGKAISVRHSWDQCQRALRRMSLHNDAAKQCAKTLCSMRQQMCASSNTQKSAWDSAMNNPQKSDPHPGIIDTSGHIAEQTILYKTGDGQGSVDNEFLFTDMQVRDMLSQSTGLQPPWNLDDIGWGNMLTQNY</sequence>
<keyword evidence="1" id="KW-0805">Transcription regulation</keyword>
<reference evidence="7 8" key="1">
    <citation type="submission" date="2015-10" db="EMBL/GenBank/DDBJ databases">
        <title>Full genome of DAOMC 229536 Phialocephala scopiformis, a fungal endophyte of spruce producing the potent anti-insectan compound rugulosin.</title>
        <authorList>
            <consortium name="DOE Joint Genome Institute"/>
            <person name="Walker A.K."/>
            <person name="Frasz S.L."/>
            <person name="Seifert K.A."/>
            <person name="Miller J.D."/>
            <person name="Mondo S.J."/>
            <person name="Labutti K."/>
            <person name="Lipzen A."/>
            <person name="Dockter R."/>
            <person name="Kennedy M."/>
            <person name="Grigoriev I.V."/>
            <person name="Spatafora J.W."/>
        </authorList>
    </citation>
    <scope>NUCLEOTIDE SEQUENCE [LARGE SCALE GENOMIC DNA]</scope>
    <source>
        <strain evidence="7 8">CBS 120377</strain>
    </source>
</reference>
<keyword evidence="4" id="KW-0539">Nucleus</keyword>
<feature type="compositionally biased region" description="Polar residues" evidence="5">
    <location>
        <begin position="693"/>
        <end position="706"/>
    </location>
</feature>
<dbReference type="GO" id="GO:0005634">
    <property type="term" value="C:nucleus"/>
    <property type="evidence" value="ECO:0007669"/>
    <property type="project" value="TreeGrafter"/>
</dbReference>
<dbReference type="InterPro" id="IPR007219">
    <property type="entry name" value="XnlR_reg_dom"/>
</dbReference>